<name>A0AAE0JTP5_9PEZI</name>
<keyword evidence="3" id="KW-1185">Reference proteome</keyword>
<evidence type="ECO:0000256" key="1">
    <source>
        <dbReference type="SAM" id="MobiDB-lite"/>
    </source>
</evidence>
<proteinExistence type="predicted"/>
<feature type="compositionally biased region" description="Basic and acidic residues" evidence="1">
    <location>
        <begin position="251"/>
        <end position="263"/>
    </location>
</feature>
<dbReference type="AlphaFoldDB" id="A0AAE0JTP5"/>
<evidence type="ECO:0000313" key="2">
    <source>
        <dbReference type="EMBL" id="KAK3361352.1"/>
    </source>
</evidence>
<reference evidence="2" key="2">
    <citation type="submission" date="2023-06" db="EMBL/GenBank/DDBJ databases">
        <authorList>
            <consortium name="Lawrence Berkeley National Laboratory"/>
            <person name="Haridas S."/>
            <person name="Hensen N."/>
            <person name="Bonometti L."/>
            <person name="Westerberg I."/>
            <person name="Brannstrom I.O."/>
            <person name="Guillou S."/>
            <person name="Cros-Aarteil S."/>
            <person name="Calhoun S."/>
            <person name="Kuo A."/>
            <person name="Mondo S."/>
            <person name="Pangilinan J."/>
            <person name="Riley R."/>
            <person name="Labutti K."/>
            <person name="Andreopoulos B."/>
            <person name="Lipzen A."/>
            <person name="Chen C."/>
            <person name="Yanf M."/>
            <person name="Daum C."/>
            <person name="Ng V."/>
            <person name="Clum A."/>
            <person name="Steindorff A."/>
            <person name="Ohm R."/>
            <person name="Martin F."/>
            <person name="Silar P."/>
            <person name="Natvig D."/>
            <person name="Lalanne C."/>
            <person name="Gautier V."/>
            <person name="Ament-Velasquez S.L."/>
            <person name="Kruys A."/>
            <person name="Hutchinson M.I."/>
            <person name="Powell A.J."/>
            <person name="Barry K."/>
            <person name="Miller A.N."/>
            <person name="Grigoriev I.V."/>
            <person name="Debuchy R."/>
            <person name="Gladieux P."/>
            <person name="Thoren M.H."/>
            <person name="Johannesson H."/>
        </authorList>
    </citation>
    <scope>NUCLEOTIDE SEQUENCE</scope>
    <source>
        <strain evidence="2">CBS 958.72</strain>
    </source>
</reference>
<evidence type="ECO:0000313" key="3">
    <source>
        <dbReference type="Proteomes" id="UP001287356"/>
    </source>
</evidence>
<feature type="compositionally biased region" description="Basic residues" evidence="1">
    <location>
        <begin position="239"/>
        <end position="250"/>
    </location>
</feature>
<gene>
    <name evidence="2" type="ORF">B0T24DRAFT_119587</name>
</gene>
<sequence length="381" mass="42079">MPCHAMPCSNAPVEACMHIFFIQPIANPAGLKAAPVGLSLLQTEGDGRLPDGRLGLWARAVLAMPRRRSSFRAAPPRVPGAWLPARRSLGGPGSGRHSRMSRVRIFPKVGVGLPSSRAIRQGAETRAPLRRWLAVPIPIPRWVALRRRICRRIWAASTRERWPGVRFTLPWPFVLPIKLPLCALASSAFRNETLSLSCFFDSFVQKVAAVPFLSLRSRGVRPEPDRLNGKGQPQECRHSRGHRRQSRGRRHDQSLHGSWERDRHSTHRIHLHPKTAAAARGATRSRRPSSSASSCRLSASSPSPRGCSSSPASGRETRTDDTARSSRWRAPGDRPPPAGPVMRRRPTRRRASPDPELPHSSAAARVTAAGPMILTHCVRQC</sequence>
<feature type="compositionally biased region" description="Low complexity" evidence="1">
    <location>
        <begin position="276"/>
        <end position="314"/>
    </location>
</feature>
<dbReference type="Proteomes" id="UP001287356">
    <property type="component" value="Unassembled WGS sequence"/>
</dbReference>
<organism evidence="2 3">
    <name type="scientific">Lasiosphaeria ovina</name>
    <dbReference type="NCBI Taxonomy" id="92902"/>
    <lineage>
        <taxon>Eukaryota</taxon>
        <taxon>Fungi</taxon>
        <taxon>Dikarya</taxon>
        <taxon>Ascomycota</taxon>
        <taxon>Pezizomycotina</taxon>
        <taxon>Sordariomycetes</taxon>
        <taxon>Sordariomycetidae</taxon>
        <taxon>Sordariales</taxon>
        <taxon>Lasiosphaeriaceae</taxon>
        <taxon>Lasiosphaeria</taxon>
    </lineage>
</organism>
<feature type="compositionally biased region" description="Basic residues" evidence="1">
    <location>
        <begin position="264"/>
        <end position="273"/>
    </location>
</feature>
<protein>
    <submittedName>
        <fullName evidence="2">Uncharacterized protein</fullName>
    </submittedName>
</protein>
<accession>A0AAE0JTP5</accession>
<feature type="region of interest" description="Disordered" evidence="1">
    <location>
        <begin position="220"/>
        <end position="361"/>
    </location>
</feature>
<comment type="caution">
    <text evidence="2">The sequence shown here is derived from an EMBL/GenBank/DDBJ whole genome shotgun (WGS) entry which is preliminary data.</text>
</comment>
<reference evidence="2" key="1">
    <citation type="journal article" date="2023" name="Mol. Phylogenet. Evol.">
        <title>Genome-scale phylogeny and comparative genomics of the fungal order Sordariales.</title>
        <authorList>
            <person name="Hensen N."/>
            <person name="Bonometti L."/>
            <person name="Westerberg I."/>
            <person name="Brannstrom I.O."/>
            <person name="Guillou S."/>
            <person name="Cros-Aarteil S."/>
            <person name="Calhoun S."/>
            <person name="Haridas S."/>
            <person name="Kuo A."/>
            <person name="Mondo S."/>
            <person name="Pangilinan J."/>
            <person name="Riley R."/>
            <person name="LaButti K."/>
            <person name="Andreopoulos B."/>
            <person name="Lipzen A."/>
            <person name="Chen C."/>
            <person name="Yan M."/>
            <person name="Daum C."/>
            <person name="Ng V."/>
            <person name="Clum A."/>
            <person name="Steindorff A."/>
            <person name="Ohm R.A."/>
            <person name="Martin F."/>
            <person name="Silar P."/>
            <person name="Natvig D.O."/>
            <person name="Lalanne C."/>
            <person name="Gautier V."/>
            <person name="Ament-Velasquez S.L."/>
            <person name="Kruys A."/>
            <person name="Hutchinson M.I."/>
            <person name="Powell A.J."/>
            <person name="Barry K."/>
            <person name="Miller A.N."/>
            <person name="Grigoriev I.V."/>
            <person name="Debuchy R."/>
            <person name="Gladieux P."/>
            <person name="Hiltunen Thoren M."/>
            <person name="Johannesson H."/>
        </authorList>
    </citation>
    <scope>NUCLEOTIDE SEQUENCE</scope>
    <source>
        <strain evidence="2">CBS 958.72</strain>
    </source>
</reference>
<dbReference type="EMBL" id="JAULSN010000012">
    <property type="protein sequence ID" value="KAK3361352.1"/>
    <property type="molecule type" value="Genomic_DNA"/>
</dbReference>
<feature type="compositionally biased region" description="Basic and acidic residues" evidence="1">
    <location>
        <begin position="315"/>
        <end position="324"/>
    </location>
</feature>